<dbReference type="Proteomes" id="UP000887579">
    <property type="component" value="Unplaced"/>
</dbReference>
<evidence type="ECO:0000313" key="1">
    <source>
        <dbReference type="Proteomes" id="UP000887579"/>
    </source>
</evidence>
<accession>A0AC34GXT4</accession>
<proteinExistence type="predicted"/>
<name>A0AC34GXT4_9BILA</name>
<organism evidence="1 2">
    <name type="scientific">Panagrolaimus sp. ES5</name>
    <dbReference type="NCBI Taxonomy" id="591445"/>
    <lineage>
        <taxon>Eukaryota</taxon>
        <taxon>Metazoa</taxon>
        <taxon>Ecdysozoa</taxon>
        <taxon>Nematoda</taxon>
        <taxon>Chromadorea</taxon>
        <taxon>Rhabditida</taxon>
        <taxon>Tylenchina</taxon>
        <taxon>Panagrolaimomorpha</taxon>
        <taxon>Panagrolaimoidea</taxon>
        <taxon>Panagrolaimidae</taxon>
        <taxon>Panagrolaimus</taxon>
    </lineage>
</organism>
<reference evidence="2" key="1">
    <citation type="submission" date="2022-11" db="UniProtKB">
        <authorList>
            <consortium name="WormBaseParasite"/>
        </authorList>
    </citation>
    <scope>IDENTIFICATION</scope>
</reference>
<evidence type="ECO:0000313" key="2">
    <source>
        <dbReference type="WBParaSite" id="ES5_v2.g9735.t1"/>
    </source>
</evidence>
<sequence length="611" mass="70556">MYTKKQEILDENKISLPHYYKKYGKLGKNFELEENGKPFIWCEEYKGHECVSENLTECINMVKCFPERRSHHLGCMAVLVTNSNTTIPDNSQDIESFLTKPALKGCWSQDESELNECTAHDECIVDTRLKGSKDKTYKFCCCRTHNCNKVLKYNLNENFKDEEERVPVKESIEVREDREAFIKFMICVAITVIGFLCLVMLIFFVFIHYRRKMKNANKNSGKNDAATANAISLGRMDYNRECMAFIGDKLEDLRKTELVEKISKGRFGEVFRGHLNGTYLAVKLCTNAELDSWINEQDVYAVKIMRQHDNISEFVASFEYDRKYWLITKYYDHGSLFDYLKQHTVSLVECSKIISGFLNGLAFLHEEREGKFPKPTIVHRDFKSKNVLLKDNLTSCISDFGLAMKYDGNSLSVDELHGQVGTRRYMSPEVLEGATEFSAFAFQQIDVYAASLVMWEVLNRTEVKSSVDMEPYGVPQSRLPYEDEIGLTPTLGRIRELVVINKYRPQIRECLYHDKTQKLVNTMVEMWEMEPDGRITSGCARDRVVRVYEELSGVPYKIDVEIPEEVLQAEKERYQAAVAAYEARHLTETVANSGDEAETTLINHRRINDVS</sequence>
<dbReference type="WBParaSite" id="ES5_v2.g9735.t1">
    <property type="protein sequence ID" value="ES5_v2.g9735.t1"/>
    <property type="gene ID" value="ES5_v2.g9735"/>
</dbReference>
<protein>
    <submittedName>
        <fullName evidence="2">Serine/threonine-protein kinase receptor</fullName>
    </submittedName>
</protein>